<gene>
    <name evidence="6" type="ORF">BG015_004771</name>
</gene>
<dbReference type="InterPro" id="IPR011990">
    <property type="entry name" value="TPR-like_helical_dom_sf"/>
</dbReference>
<organism evidence="6 7">
    <name type="scientific">Linnemannia schmuckeri</name>
    <dbReference type="NCBI Taxonomy" id="64567"/>
    <lineage>
        <taxon>Eukaryota</taxon>
        <taxon>Fungi</taxon>
        <taxon>Fungi incertae sedis</taxon>
        <taxon>Mucoromycota</taxon>
        <taxon>Mortierellomycotina</taxon>
        <taxon>Mortierellomycetes</taxon>
        <taxon>Mortierellales</taxon>
        <taxon>Mortierellaceae</taxon>
        <taxon>Linnemannia</taxon>
    </lineage>
</organism>
<dbReference type="PANTHER" id="PTHR12875">
    <property type="entry name" value="GOLGI TO ER TRAFFIC PROTEIN 4 HOMOLOG"/>
    <property type="match status" value="1"/>
</dbReference>
<dbReference type="EMBL" id="JAAAUQ010000222">
    <property type="protein sequence ID" value="KAF9152754.1"/>
    <property type="molecule type" value="Genomic_DNA"/>
</dbReference>
<keyword evidence="3" id="KW-0813">Transport</keyword>
<dbReference type="Pfam" id="PF04190">
    <property type="entry name" value="GET4"/>
    <property type="match status" value="1"/>
</dbReference>
<keyword evidence="4" id="KW-0963">Cytoplasm</keyword>
<evidence type="ECO:0000256" key="2">
    <source>
        <dbReference type="ARBA" id="ARBA00005351"/>
    </source>
</evidence>
<comment type="similarity">
    <text evidence="2">Belongs to the GET4 family.</text>
</comment>
<dbReference type="Gene3D" id="1.25.40.10">
    <property type="entry name" value="Tetratricopeptide repeat domain"/>
    <property type="match status" value="1"/>
</dbReference>
<comment type="caution">
    <text evidence="6">The sequence shown here is derived from an EMBL/GenBank/DDBJ whole genome shotgun (WGS) entry which is preliminary data.</text>
</comment>
<protein>
    <recommendedName>
        <fullName evidence="8">Golgi to ER traffic protein 4</fullName>
    </recommendedName>
</protein>
<dbReference type="OrthoDB" id="10252405at2759"/>
<dbReference type="AlphaFoldDB" id="A0A9P5S288"/>
<reference evidence="6" key="1">
    <citation type="journal article" date="2020" name="Fungal Divers.">
        <title>Resolving the Mortierellaceae phylogeny through synthesis of multi-gene phylogenetics and phylogenomics.</title>
        <authorList>
            <person name="Vandepol N."/>
            <person name="Liber J."/>
            <person name="Desiro A."/>
            <person name="Na H."/>
            <person name="Kennedy M."/>
            <person name="Barry K."/>
            <person name="Grigoriev I.V."/>
            <person name="Miller A.N."/>
            <person name="O'Donnell K."/>
            <person name="Stajich J.E."/>
            <person name="Bonito G."/>
        </authorList>
    </citation>
    <scope>NUCLEOTIDE SEQUENCE</scope>
    <source>
        <strain evidence="6">NRRL 6426</strain>
    </source>
</reference>
<dbReference type="GO" id="GO:0045048">
    <property type="term" value="P:protein insertion into ER membrane"/>
    <property type="evidence" value="ECO:0007669"/>
    <property type="project" value="InterPro"/>
</dbReference>
<dbReference type="FunFam" id="1.25.40.10:FF:000060">
    <property type="entry name" value="Golgi to ER traffic protein 4 homolog"/>
    <property type="match status" value="1"/>
</dbReference>
<accession>A0A9P5S288</accession>
<evidence type="ECO:0000256" key="3">
    <source>
        <dbReference type="ARBA" id="ARBA00022448"/>
    </source>
</evidence>
<feature type="region of interest" description="Disordered" evidence="5">
    <location>
        <begin position="303"/>
        <end position="329"/>
    </location>
</feature>
<evidence type="ECO:0000256" key="4">
    <source>
        <dbReference type="ARBA" id="ARBA00022490"/>
    </source>
</evidence>
<evidence type="ECO:0000256" key="1">
    <source>
        <dbReference type="ARBA" id="ARBA00004514"/>
    </source>
</evidence>
<sequence length="329" mass="36513">MATARGTAKVLQKLEKSVGDGNYYEAHQMYRTVANRYVKAHNYKDAIDLLCSGSLLLLKHKQVGSGTDLALYLVEVYNLDKVPVNEESRDRIFDLADLMDAENSQRKTFLQNAISWSANNSEYKNGDPLLQHYIGLLFWKEKDFNQAEAHLLVGTQESAEALGLTLFEWSEQEPSHDKGAYLLRGVLQELAMRNLRDANTIFKTFVERLPAAYLAAEQKTPNGKTIQTFKSSLLNLTQMLLLACETGNAAIFKQIAAKYKPVLAIDENFGALMTTIGELFFNIRAPKQANMLADLMSSLFSGPPPPAASTSSRPTLGQGAPQPAIEEMD</sequence>
<evidence type="ECO:0000256" key="5">
    <source>
        <dbReference type="SAM" id="MobiDB-lite"/>
    </source>
</evidence>
<evidence type="ECO:0000313" key="6">
    <source>
        <dbReference type="EMBL" id="KAF9152754.1"/>
    </source>
</evidence>
<keyword evidence="7" id="KW-1185">Reference proteome</keyword>
<dbReference type="PANTHER" id="PTHR12875:SF0">
    <property type="entry name" value="GOLGI TO ER TRAFFIC PROTEIN 4 HOMOLOG"/>
    <property type="match status" value="1"/>
</dbReference>
<name>A0A9P5S288_9FUNG</name>
<dbReference type="GO" id="GO:0005829">
    <property type="term" value="C:cytosol"/>
    <property type="evidence" value="ECO:0007669"/>
    <property type="project" value="UniProtKB-SubCell"/>
</dbReference>
<comment type="subcellular location">
    <subcellularLocation>
        <location evidence="1">Cytoplasm</location>
        <location evidence="1">Cytosol</location>
    </subcellularLocation>
</comment>
<proteinExistence type="inferred from homology"/>
<evidence type="ECO:0008006" key="8">
    <source>
        <dbReference type="Google" id="ProtNLM"/>
    </source>
</evidence>
<evidence type="ECO:0000313" key="7">
    <source>
        <dbReference type="Proteomes" id="UP000748756"/>
    </source>
</evidence>
<dbReference type="InterPro" id="IPR007317">
    <property type="entry name" value="GET4"/>
</dbReference>
<dbReference type="Proteomes" id="UP000748756">
    <property type="component" value="Unassembled WGS sequence"/>
</dbReference>